<keyword evidence="2" id="KW-1185">Reference proteome</keyword>
<dbReference type="Proteomes" id="UP001187531">
    <property type="component" value="Unassembled WGS sequence"/>
</dbReference>
<organism evidence="1 2">
    <name type="scientific">Artemia franciscana</name>
    <name type="common">Brine shrimp</name>
    <name type="synonym">Artemia sanfranciscana</name>
    <dbReference type="NCBI Taxonomy" id="6661"/>
    <lineage>
        <taxon>Eukaryota</taxon>
        <taxon>Metazoa</taxon>
        <taxon>Ecdysozoa</taxon>
        <taxon>Arthropoda</taxon>
        <taxon>Crustacea</taxon>
        <taxon>Branchiopoda</taxon>
        <taxon>Anostraca</taxon>
        <taxon>Artemiidae</taxon>
        <taxon>Artemia</taxon>
    </lineage>
</organism>
<accession>A0AA88L442</accession>
<evidence type="ECO:0000313" key="2">
    <source>
        <dbReference type="Proteomes" id="UP001187531"/>
    </source>
</evidence>
<evidence type="ECO:0000313" key="1">
    <source>
        <dbReference type="EMBL" id="KAK2715977.1"/>
    </source>
</evidence>
<gene>
    <name evidence="1" type="ORF">QYM36_010511</name>
</gene>
<comment type="caution">
    <text evidence="1">The sequence shown here is derived from an EMBL/GenBank/DDBJ whole genome shotgun (WGS) entry which is preliminary data.</text>
</comment>
<reference evidence="1" key="1">
    <citation type="submission" date="2023-07" db="EMBL/GenBank/DDBJ databases">
        <title>Chromosome-level genome assembly of Artemia franciscana.</title>
        <authorList>
            <person name="Jo E."/>
        </authorList>
    </citation>
    <scope>NUCLEOTIDE SEQUENCE</scope>
    <source>
        <tissue evidence="1">Whole body</tissue>
    </source>
</reference>
<name>A0AA88L442_ARTSF</name>
<sequence>MLTEIEIARTKDNLRKDIETEVQTRLASINKMNFSSENIVLEVYQSIIVGYTPKFTETEKQLKSKKSHIESLDDIILRIERRIDDIDQDSRLD</sequence>
<proteinExistence type="predicted"/>
<protein>
    <submittedName>
        <fullName evidence="1">Uncharacterized protein</fullName>
    </submittedName>
</protein>
<dbReference type="AlphaFoldDB" id="A0AA88L442"/>
<dbReference type="EMBL" id="JAVRJZ010000012">
    <property type="protein sequence ID" value="KAK2715977.1"/>
    <property type="molecule type" value="Genomic_DNA"/>
</dbReference>